<dbReference type="VEuPathDB" id="FungiDB:SeMB42_g07004"/>
<evidence type="ECO:0000313" key="2">
    <source>
        <dbReference type="Proteomes" id="UP000320475"/>
    </source>
</evidence>
<reference evidence="1 2" key="1">
    <citation type="journal article" date="2019" name="Sci. Rep.">
        <title>Comparative genomics of chytrid fungi reveal insights into the obligate biotrophic and pathogenic lifestyle of Synchytrium endobioticum.</title>
        <authorList>
            <person name="van de Vossenberg B.T.L.H."/>
            <person name="Warris S."/>
            <person name="Nguyen H.D.T."/>
            <person name="van Gent-Pelzer M.P.E."/>
            <person name="Joly D.L."/>
            <person name="van de Geest H.C."/>
            <person name="Bonants P.J.M."/>
            <person name="Smith D.S."/>
            <person name="Levesque C.A."/>
            <person name="van der Lee T.A.J."/>
        </authorList>
    </citation>
    <scope>NUCLEOTIDE SEQUENCE [LARGE SCALE GENOMIC DNA]</scope>
    <source>
        <strain evidence="1 2">LEV6574</strain>
    </source>
</reference>
<accession>A0A507CT25</accession>
<organism evidence="1 2">
    <name type="scientific">Synchytrium endobioticum</name>
    <dbReference type="NCBI Taxonomy" id="286115"/>
    <lineage>
        <taxon>Eukaryota</taxon>
        <taxon>Fungi</taxon>
        <taxon>Fungi incertae sedis</taxon>
        <taxon>Chytridiomycota</taxon>
        <taxon>Chytridiomycota incertae sedis</taxon>
        <taxon>Chytridiomycetes</taxon>
        <taxon>Synchytriales</taxon>
        <taxon>Synchytriaceae</taxon>
        <taxon>Synchytrium</taxon>
    </lineage>
</organism>
<dbReference type="OrthoDB" id="2414517at2759"/>
<sequence length="105" mass="11955">MGQGPVDWAIKYEDGRIIGVTEAKKSELKQGVARNIIQLQSSDEVEKIGGEHKLYVDERAPYILDLSKNASRKKLAVRLDQLFKRLLWTYEQSLPGNEGNRIKTL</sequence>
<evidence type="ECO:0000313" key="1">
    <source>
        <dbReference type="EMBL" id="TPX42324.1"/>
    </source>
</evidence>
<gene>
    <name evidence="1" type="ORF">SeLEV6574_g05654</name>
</gene>
<protein>
    <submittedName>
        <fullName evidence="1">Uncharacterized protein</fullName>
    </submittedName>
</protein>
<dbReference type="AlphaFoldDB" id="A0A507CT25"/>
<dbReference type="EMBL" id="QEAM01000276">
    <property type="protein sequence ID" value="TPX42324.1"/>
    <property type="molecule type" value="Genomic_DNA"/>
</dbReference>
<proteinExistence type="predicted"/>
<dbReference type="Proteomes" id="UP000320475">
    <property type="component" value="Unassembled WGS sequence"/>
</dbReference>
<comment type="caution">
    <text evidence="1">The sequence shown here is derived from an EMBL/GenBank/DDBJ whole genome shotgun (WGS) entry which is preliminary data.</text>
</comment>
<name>A0A507CT25_9FUNG</name>